<dbReference type="WBParaSite" id="TREG1_19230.2">
    <property type="protein sequence ID" value="TREG1_19230.2"/>
    <property type="gene ID" value="TREG1_19230"/>
</dbReference>
<dbReference type="WBParaSite" id="TREG1_19230.4">
    <property type="protein sequence ID" value="TREG1_19230.4"/>
    <property type="gene ID" value="TREG1_19230"/>
</dbReference>
<sequence length="229" mass="26303">MKTQTDGRGFEMMLEICTMLHSFHGAVKRNSDVSKSDVTRSYLRDCATVEVDTSKNPSHEYKLILELAESPNNKATSNSSSVKLCNIPMCREVRLRFTMFSRATSNKEFQQIYTEDIRKSLDAPAITNLHTAAPHGQSVVLRWTLQNYNDCKDKELVFFLFGDKTIMQLAKGEEIRIPYLTNGQRYSVYAFPNCVDKEIRVFTTPKFELHARKSYTLISSCYYVVFLTS</sequence>
<reference evidence="2 3" key="2">
    <citation type="submission" date="2023-11" db="UniProtKB">
        <authorList>
            <consortium name="WormBaseParasite"/>
        </authorList>
    </citation>
    <scope>IDENTIFICATION</scope>
</reference>
<evidence type="ECO:0000313" key="2">
    <source>
        <dbReference type="WBParaSite" id="TREG1_19230.2"/>
    </source>
</evidence>
<dbReference type="Proteomes" id="UP000050795">
    <property type="component" value="Unassembled WGS sequence"/>
</dbReference>
<proteinExistence type="predicted"/>
<name>A0AA85JGM1_TRIRE</name>
<reference evidence="1" key="1">
    <citation type="submission" date="2022-06" db="EMBL/GenBank/DDBJ databases">
        <authorList>
            <person name="Berger JAMES D."/>
            <person name="Berger JAMES D."/>
        </authorList>
    </citation>
    <scope>NUCLEOTIDE SEQUENCE [LARGE SCALE GENOMIC DNA]</scope>
</reference>
<accession>A0AA85JGM1</accession>
<organism evidence="1 3">
    <name type="scientific">Trichobilharzia regenti</name>
    <name type="common">Nasal bird schistosome</name>
    <dbReference type="NCBI Taxonomy" id="157069"/>
    <lineage>
        <taxon>Eukaryota</taxon>
        <taxon>Metazoa</taxon>
        <taxon>Spiralia</taxon>
        <taxon>Lophotrochozoa</taxon>
        <taxon>Platyhelminthes</taxon>
        <taxon>Trematoda</taxon>
        <taxon>Digenea</taxon>
        <taxon>Strigeidida</taxon>
        <taxon>Schistosomatoidea</taxon>
        <taxon>Schistosomatidae</taxon>
        <taxon>Trichobilharzia</taxon>
    </lineage>
</organism>
<dbReference type="AlphaFoldDB" id="A0AA85JGM1"/>
<dbReference type="WBParaSite" id="TREG1_19230.3">
    <property type="protein sequence ID" value="TREG1_19230.3"/>
    <property type="gene ID" value="TREG1_19230"/>
</dbReference>
<evidence type="ECO:0000313" key="3">
    <source>
        <dbReference type="WBParaSite" id="TREG1_19230.3"/>
    </source>
</evidence>
<evidence type="ECO:0000313" key="1">
    <source>
        <dbReference type="Proteomes" id="UP000050795"/>
    </source>
</evidence>
<keyword evidence="1" id="KW-1185">Reference proteome</keyword>
<protein>
    <submittedName>
        <fullName evidence="2 3">Uncharacterized protein</fullName>
    </submittedName>
</protein>